<feature type="transmembrane region" description="Helical" evidence="9">
    <location>
        <begin position="33"/>
        <end position="54"/>
    </location>
</feature>
<feature type="transmembrane region" description="Helical" evidence="9">
    <location>
        <begin position="6"/>
        <end position="26"/>
    </location>
</feature>
<dbReference type="GO" id="GO:0000156">
    <property type="term" value="F:phosphorelay response regulator activity"/>
    <property type="evidence" value="ECO:0007669"/>
    <property type="project" value="TreeGrafter"/>
</dbReference>
<dbReference type="Gene3D" id="3.30.565.10">
    <property type="entry name" value="Histidine kinase-like ATPase, C-terminal domain"/>
    <property type="match status" value="1"/>
</dbReference>
<evidence type="ECO:0000256" key="6">
    <source>
        <dbReference type="ARBA" id="ARBA00022777"/>
    </source>
</evidence>
<evidence type="ECO:0000256" key="4">
    <source>
        <dbReference type="ARBA" id="ARBA00022679"/>
    </source>
</evidence>
<name>A0A944M7H8_9GAMM</name>
<dbReference type="InterPro" id="IPR050351">
    <property type="entry name" value="BphY/WalK/GraS-like"/>
</dbReference>
<dbReference type="PANTHER" id="PTHR42878">
    <property type="entry name" value="TWO-COMPONENT HISTIDINE KINASE"/>
    <property type="match status" value="1"/>
</dbReference>
<feature type="transmembrane region" description="Helical" evidence="9">
    <location>
        <begin position="134"/>
        <end position="153"/>
    </location>
</feature>
<keyword evidence="8" id="KW-0902">Two-component regulatory system</keyword>
<dbReference type="SUPFAM" id="SSF55874">
    <property type="entry name" value="ATPase domain of HSP90 chaperone/DNA topoisomerase II/histidine kinase"/>
    <property type="match status" value="1"/>
</dbReference>
<dbReference type="PROSITE" id="PS50109">
    <property type="entry name" value="HIS_KIN"/>
    <property type="match status" value="1"/>
</dbReference>
<feature type="transmembrane region" description="Helical" evidence="9">
    <location>
        <begin position="230"/>
        <end position="254"/>
    </location>
</feature>
<dbReference type="Pfam" id="PF02518">
    <property type="entry name" value="HATPase_c"/>
    <property type="match status" value="1"/>
</dbReference>
<keyword evidence="4 11" id="KW-0808">Transferase</keyword>
<evidence type="ECO:0000256" key="9">
    <source>
        <dbReference type="SAM" id="Phobius"/>
    </source>
</evidence>
<dbReference type="EMBL" id="JAHHGM010000008">
    <property type="protein sequence ID" value="MBT2989396.1"/>
    <property type="molecule type" value="Genomic_DNA"/>
</dbReference>
<organism evidence="11 12">
    <name type="scientific">Candidatus Thiodiazotropha taylori</name>
    <dbReference type="NCBI Taxonomy" id="2792791"/>
    <lineage>
        <taxon>Bacteria</taxon>
        <taxon>Pseudomonadati</taxon>
        <taxon>Pseudomonadota</taxon>
        <taxon>Gammaproteobacteria</taxon>
        <taxon>Chromatiales</taxon>
        <taxon>Sedimenticolaceae</taxon>
        <taxon>Candidatus Thiodiazotropha</taxon>
    </lineage>
</organism>
<evidence type="ECO:0000256" key="2">
    <source>
        <dbReference type="ARBA" id="ARBA00012438"/>
    </source>
</evidence>
<dbReference type="InterPro" id="IPR004358">
    <property type="entry name" value="Sig_transdc_His_kin-like_C"/>
</dbReference>
<dbReference type="InterPro" id="IPR003594">
    <property type="entry name" value="HATPase_dom"/>
</dbReference>
<dbReference type="GO" id="GO:0005524">
    <property type="term" value="F:ATP binding"/>
    <property type="evidence" value="ECO:0007669"/>
    <property type="project" value="UniProtKB-KW"/>
</dbReference>
<sequence length="703" mass="79189">MSIGIIGYAISASLFLLFSVMLLTSWRGRIEGIYLLVASFTTACWAMAAVAYQIDDSTLTVTVYQLFEIARNIAWFGFLFRLLYNLDKASGQKQRNLVYIPFAILIGSALLIAFEPLLQINQALRSWSVNISLPLVGYLGFAITGLTLIEQLYRSTRPEVRWSVKYLYLGMGILFVYDFFLYAEALMFNRVDTTLWQARGLTSSLAVPFVAIAATRNPSWSVRVFVSKQVVFHATTIIAAGVYLVTMAAVGYYIRYYGGSWGKATQIAFVFAGIIFLITVLFSESLRSKIKVFVNKHFFSYKYDWRDEWLRVVQTLSDGRGGKEVRTRVVQAIADSVDAGGGYLWMMGHVGSYQCVSHWQASPINISFDADNALVTYFFKSDWIIDIDEYRRFPERYDALKLDPELIAVEGSWLVVPIKHHEQLLGFVLLTRPKLSKSINWEDRDLIKASAKQAGSYLALLQTSEALNQANQFETFNRLSAFVVHDLKNLIAQLELVVKNAERHKNNPAFMDDAVNTIGNAVNKMGRLLTQLRQGRFESTKTKQFYVEESVAQAVNQLYAYLPKPQLTINANYLKTTADKDRFTAIMVHMIKNAQEATKQDGKVEVTVDRQGDNAVITIEDNGIGMDEVFIKEKLFLPFQTTKGNAGMGIGVYETREYVNSLKGSMKVDSAKDVGTKFEITIPLEVASQATDNQRSDTAEAEL</sequence>
<feature type="transmembrane region" description="Helical" evidence="9">
    <location>
        <begin position="266"/>
        <end position="283"/>
    </location>
</feature>
<dbReference type="Proteomes" id="UP000770889">
    <property type="component" value="Unassembled WGS sequence"/>
</dbReference>
<dbReference type="InterPro" id="IPR005467">
    <property type="entry name" value="His_kinase_dom"/>
</dbReference>
<reference evidence="11 12" key="1">
    <citation type="submission" date="2021-05" db="EMBL/GenBank/DDBJ databases">
        <title>Genetic and Functional Diversity in Clade A Lucinid endosymbionts from the Bahamas.</title>
        <authorList>
            <person name="Giani N.M."/>
            <person name="Engel A.S."/>
            <person name="Campbell B.J."/>
        </authorList>
    </citation>
    <scope>NUCLEOTIDE SEQUENCE [LARGE SCALE GENOMIC DNA]</scope>
    <source>
        <strain evidence="11">LUC16012Gg_MoonRockCtena</strain>
    </source>
</reference>
<feature type="domain" description="Histidine kinase" evidence="10">
    <location>
        <begin position="482"/>
        <end position="686"/>
    </location>
</feature>
<keyword evidence="6 11" id="KW-0418">Kinase</keyword>
<dbReference type="Gene3D" id="3.30.450.40">
    <property type="match status" value="1"/>
</dbReference>
<accession>A0A944M7H8</accession>
<keyword evidence="9" id="KW-0472">Membrane</keyword>
<dbReference type="EC" id="2.7.13.3" evidence="2"/>
<dbReference type="CDD" id="cd00082">
    <property type="entry name" value="HisKA"/>
    <property type="match status" value="1"/>
</dbReference>
<dbReference type="PRINTS" id="PR00344">
    <property type="entry name" value="BCTRLSENSOR"/>
</dbReference>
<evidence type="ECO:0000256" key="8">
    <source>
        <dbReference type="ARBA" id="ARBA00023012"/>
    </source>
</evidence>
<dbReference type="InterPro" id="IPR029016">
    <property type="entry name" value="GAF-like_dom_sf"/>
</dbReference>
<dbReference type="SMART" id="SM00387">
    <property type="entry name" value="HATPase_c"/>
    <property type="match status" value="1"/>
</dbReference>
<dbReference type="PANTHER" id="PTHR42878:SF7">
    <property type="entry name" value="SENSOR HISTIDINE KINASE GLRK"/>
    <property type="match status" value="1"/>
</dbReference>
<keyword evidence="5" id="KW-0547">Nucleotide-binding</keyword>
<dbReference type="GO" id="GO:0030295">
    <property type="term" value="F:protein kinase activator activity"/>
    <property type="evidence" value="ECO:0007669"/>
    <property type="project" value="TreeGrafter"/>
</dbReference>
<evidence type="ECO:0000313" key="11">
    <source>
        <dbReference type="EMBL" id="MBT2989396.1"/>
    </source>
</evidence>
<keyword evidence="3" id="KW-0597">Phosphoprotein</keyword>
<evidence type="ECO:0000313" key="12">
    <source>
        <dbReference type="Proteomes" id="UP000770889"/>
    </source>
</evidence>
<feature type="transmembrane region" description="Helical" evidence="9">
    <location>
        <begin position="66"/>
        <end position="84"/>
    </location>
</feature>
<dbReference type="GO" id="GO:0007234">
    <property type="term" value="P:osmosensory signaling via phosphorelay pathway"/>
    <property type="evidence" value="ECO:0007669"/>
    <property type="project" value="TreeGrafter"/>
</dbReference>
<keyword evidence="7" id="KW-0067">ATP-binding</keyword>
<dbReference type="NCBIfam" id="TIGR02916">
    <property type="entry name" value="PEP_his_kin"/>
    <property type="match status" value="1"/>
</dbReference>
<dbReference type="AlphaFoldDB" id="A0A944M7H8"/>
<dbReference type="InterPro" id="IPR036890">
    <property type="entry name" value="HATPase_C_sf"/>
</dbReference>
<feature type="transmembrane region" description="Helical" evidence="9">
    <location>
        <begin position="96"/>
        <end position="114"/>
    </location>
</feature>
<dbReference type="SUPFAM" id="SSF55781">
    <property type="entry name" value="GAF domain-like"/>
    <property type="match status" value="1"/>
</dbReference>
<keyword evidence="9" id="KW-1133">Transmembrane helix</keyword>
<keyword evidence="9" id="KW-0812">Transmembrane</keyword>
<evidence type="ECO:0000259" key="10">
    <source>
        <dbReference type="PROSITE" id="PS50109"/>
    </source>
</evidence>
<evidence type="ECO:0000256" key="5">
    <source>
        <dbReference type="ARBA" id="ARBA00022741"/>
    </source>
</evidence>
<dbReference type="GO" id="GO:0000155">
    <property type="term" value="F:phosphorelay sensor kinase activity"/>
    <property type="evidence" value="ECO:0007669"/>
    <property type="project" value="InterPro"/>
</dbReference>
<evidence type="ECO:0000256" key="1">
    <source>
        <dbReference type="ARBA" id="ARBA00000085"/>
    </source>
</evidence>
<comment type="caution">
    <text evidence="11">The sequence shown here is derived from an EMBL/GenBank/DDBJ whole genome shotgun (WGS) entry which is preliminary data.</text>
</comment>
<gene>
    <name evidence="11" type="primary">prsK</name>
    <name evidence="11" type="ORF">KME65_10580</name>
</gene>
<feature type="transmembrane region" description="Helical" evidence="9">
    <location>
        <begin position="165"/>
        <end position="183"/>
    </location>
</feature>
<evidence type="ECO:0000256" key="3">
    <source>
        <dbReference type="ARBA" id="ARBA00022553"/>
    </source>
</evidence>
<dbReference type="InterPro" id="IPR003661">
    <property type="entry name" value="HisK_dim/P_dom"/>
</dbReference>
<proteinExistence type="predicted"/>
<dbReference type="InterPro" id="IPR014265">
    <property type="entry name" value="XrtA/PrsK"/>
</dbReference>
<evidence type="ECO:0000256" key="7">
    <source>
        <dbReference type="ARBA" id="ARBA00022840"/>
    </source>
</evidence>
<protein>
    <recommendedName>
        <fullName evidence="2">histidine kinase</fullName>
        <ecNumber evidence="2">2.7.13.3</ecNumber>
    </recommendedName>
</protein>
<comment type="catalytic activity">
    <reaction evidence="1">
        <text>ATP + protein L-histidine = ADP + protein N-phospho-L-histidine.</text>
        <dbReference type="EC" id="2.7.13.3"/>
    </reaction>
</comment>